<keyword evidence="5 7" id="KW-0472">Membrane</keyword>
<comment type="subcellular location">
    <subcellularLocation>
        <location evidence="1 7">Cell outer membrane</location>
        <topology evidence="1 7">Multi-pass membrane protein</topology>
    </subcellularLocation>
</comment>
<dbReference type="SUPFAM" id="SSF56935">
    <property type="entry name" value="Porins"/>
    <property type="match status" value="1"/>
</dbReference>
<keyword evidence="10" id="KW-1185">Reference proteome</keyword>
<organism evidence="9 10">
    <name type="scientific">Marinifilum caeruleilacunae</name>
    <dbReference type="NCBI Taxonomy" id="2499076"/>
    <lineage>
        <taxon>Bacteria</taxon>
        <taxon>Pseudomonadati</taxon>
        <taxon>Bacteroidota</taxon>
        <taxon>Bacteroidia</taxon>
        <taxon>Marinilabiliales</taxon>
        <taxon>Marinifilaceae</taxon>
    </lineage>
</organism>
<keyword evidence="6 7" id="KW-0998">Cell outer membrane</keyword>
<evidence type="ECO:0000256" key="2">
    <source>
        <dbReference type="ARBA" id="ARBA00022448"/>
    </source>
</evidence>
<keyword evidence="2 7" id="KW-0813">Transport</keyword>
<evidence type="ECO:0000313" key="9">
    <source>
        <dbReference type="EMBL" id="NOU60271.1"/>
    </source>
</evidence>
<dbReference type="InterPro" id="IPR008969">
    <property type="entry name" value="CarboxyPept-like_regulatory"/>
</dbReference>
<keyword evidence="4 7" id="KW-0812">Transmembrane</keyword>
<evidence type="ECO:0000259" key="8">
    <source>
        <dbReference type="Pfam" id="PF07715"/>
    </source>
</evidence>
<evidence type="ECO:0000256" key="5">
    <source>
        <dbReference type="ARBA" id="ARBA00023136"/>
    </source>
</evidence>
<dbReference type="InterPro" id="IPR012910">
    <property type="entry name" value="Plug_dom"/>
</dbReference>
<dbReference type="Pfam" id="PF13715">
    <property type="entry name" value="CarbopepD_reg_2"/>
    <property type="match status" value="1"/>
</dbReference>
<protein>
    <submittedName>
        <fullName evidence="9">TonB-dependent receptor</fullName>
    </submittedName>
</protein>
<keyword evidence="9" id="KW-0675">Receptor</keyword>
<feature type="domain" description="TonB-dependent receptor plug" evidence="8">
    <location>
        <begin position="285"/>
        <end position="352"/>
    </location>
</feature>
<reference evidence="9 10" key="1">
    <citation type="submission" date="2018-12" db="EMBL/GenBank/DDBJ databases">
        <title>Marinifilum JC070 sp. nov., a marine bacterium isolated from Yongle Blue Hole in the South China Sea.</title>
        <authorList>
            <person name="Fu T."/>
        </authorList>
    </citation>
    <scope>NUCLEOTIDE SEQUENCE [LARGE SCALE GENOMIC DNA]</scope>
    <source>
        <strain evidence="9 10">JC070</strain>
    </source>
</reference>
<dbReference type="InterPro" id="IPR036942">
    <property type="entry name" value="Beta-barrel_TonB_sf"/>
</dbReference>
<dbReference type="Proteomes" id="UP000732105">
    <property type="component" value="Unassembled WGS sequence"/>
</dbReference>
<evidence type="ECO:0000256" key="1">
    <source>
        <dbReference type="ARBA" id="ARBA00004571"/>
    </source>
</evidence>
<evidence type="ECO:0000256" key="6">
    <source>
        <dbReference type="ARBA" id="ARBA00023237"/>
    </source>
</evidence>
<evidence type="ECO:0000256" key="3">
    <source>
        <dbReference type="ARBA" id="ARBA00022452"/>
    </source>
</evidence>
<sequence length="925" mass="105380">MRYIAIIICLIIQLPIIQAQTIKLQKDSVSFNEIINILEAESEYRFFYQSNWVDQITFSPDFADAKPLTILNWLKVEAQLNYKIIKQKNVIFSKDNVIKTNFYDQYLSHISKANEKIIDTTTYVRTLHAVEKTKTISDEYKIFTIGNKQQTAKDGIATLSGKISDLETGESIIGAIVYLEGLEKGTVTNQYGRYSISLPVGSHKIEFRSVGMKTTFRQINIHSNGSLHVELKSKPTSLKEVTVIAKSENQVKNLRMGMEKITLKTLKQLPLGMGEADIIKSTLLLPGVQSVGEAASGFNVRGGNTDQNLILLNDAPIINTSHFFGFFSGFNSDIIKDITLYKSGIPAKYGGRISSVMDIKLKDGNRKNYKLSGGISPVSGRVSFEGPIKKDKASFILAGRTTYSDWVLKLLDDKKLKNSSANFHDLQGNISWDLDEKNSIYLSGYYSHDKFDYYEEDKFDYNTFASTLKWKHIYNPKLFSTISSAISKYNYTNVSGHEPSNSYQVKYKLDQYLFNVNFSFLSSLNHKLDFGLNSTFYDLSPGIQSPYTSESLIRDKKLEKEQALEMALFIGDEFDLTHFMSVSAGIRYSFFANIGPNSRAVYLEDSPRNQQTFVQDERSRSGLINKYSGPEIRISTNIKLSNNSSVKLGYDKIHQYIQMISNTATMTPTDIWKLSDEYIKPQKGHQFSIGYYQNFKQNSIEASIESYYKKLDNILDYKGGAQLLMNEYLERDVVNGKGKAYGLELMLQKKKGKLTGWINYTYSKILHKVNGEFAEEKINKGDFFPANYDKPHNFNLVTNYKVSRRFNFSINYSYSTGRPFTPPIAYYNFSGADKVHYSDRNTLRMPDYSRLDIAATLNGNLIAKKLNHSSFTFSVFNLLGRKNAYNIFFRNDGTEVQGYKMSIFGKPIFTVTYNFKLFGNAKDDF</sequence>
<accession>A0ABX1WWF8</accession>
<dbReference type="RefSeq" id="WP_171595557.1">
    <property type="nucleotide sequence ID" value="NZ_RZNH01000015.1"/>
</dbReference>
<dbReference type="Gene3D" id="2.170.130.10">
    <property type="entry name" value="TonB-dependent receptor, plug domain"/>
    <property type="match status" value="1"/>
</dbReference>
<dbReference type="PROSITE" id="PS52016">
    <property type="entry name" value="TONB_DEPENDENT_REC_3"/>
    <property type="match status" value="1"/>
</dbReference>
<dbReference type="EMBL" id="RZNH01000015">
    <property type="protein sequence ID" value="NOU60271.1"/>
    <property type="molecule type" value="Genomic_DNA"/>
</dbReference>
<comment type="similarity">
    <text evidence="7">Belongs to the TonB-dependent receptor family.</text>
</comment>
<dbReference type="SUPFAM" id="SSF49464">
    <property type="entry name" value="Carboxypeptidase regulatory domain-like"/>
    <property type="match status" value="1"/>
</dbReference>
<evidence type="ECO:0000256" key="7">
    <source>
        <dbReference type="PROSITE-ProRule" id="PRU01360"/>
    </source>
</evidence>
<dbReference type="InterPro" id="IPR039426">
    <property type="entry name" value="TonB-dep_rcpt-like"/>
</dbReference>
<dbReference type="InterPro" id="IPR037066">
    <property type="entry name" value="Plug_dom_sf"/>
</dbReference>
<dbReference type="Gene3D" id="2.60.40.1120">
    <property type="entry name" value="Carboxypeptidase-like, regulatory domain"/>
    <property type="match status" value="1"/>
</dbReference>
<evidence type="ECO:0000256" key="4">
    <source>
        <dbReference type="ARBA" id="ARBA00022692"/>
    </source>
</evidence>
<keyword evidence="3 7" id="KW-1134">Transmembrane beta strand</keyword>
<gene>
    <name evidence="9" type="ORF">ELS83_10570</name>
</gene>
<evidence type="ECO:0000313" key="10">
    <source>
        <dbReference type="Proteomes" id="UP000732105"/>
    </source>
</evidence>
<dbReference type="Pfam" id="PF07715">
    <property type="entry name" value="Plug"/>
    <property type="match status" value="1"/>
</dbReference>
<name>A0ABX1WWF8_9BACT</name>
<dbReference type="Gene3D" id="2.40.170.20">
    <property type="entry name" value="TonB-dependent receptor, beta-barrel domain"/>
    <property type="match status" value="1"/>
</dbReference>
<proteinExistence type="inferred from homology"/>
<comment type="caution">
    <text evidence="9">The sequence shown here is derived from an EMBL/GenBank/DDBJ whole genome shotgun (WGS) entry which is preliminary data.</text>
</comment>